<sequence>MEKHTLSILVNNTSGVLMRVVSLFSRRGYNIDTLSVGETENPQISRITIVVSAARSTLEQIKRQVGKLIDCVNVVEMSDENSIQKELVLVKISADEEKRARVVELADIFKARIQDVTESTITLMVTGSLKKLDSFLSLVSSYGIVELARTGITAMERGAKSLIENK</sequence>
<evidence type="ECO:0000259" key="9">
    <source>
        <dbReference type="PROSITE" id="PS51671"/>
    </source>
</evidence>
<dbReference type="GO" id="GO:0009097">
    <property type="term" value="P:isoleucine biosynthetic process"/>
    <property type="evidence" value="ECO:0007669"/>
    <property type="project" value="UniProtKB-UniRule"/>
</dbReference>
<gene>
    <name evidence="10" type="primary">ilvN</name>
    <name evidence="10" type="ORF">IAB12_06270</name>
</gene>
<evidence type="ECO:0000256" key="6">
    <source>
        <dbReference type="ARBA" id="ARBA00023304"/>
    </source>
</evidence>
<dbReference type="FunFam" id="3.30.70.260:FF:000001">
    <property type="entry name" value="Acetolactate synthase, small subunit"/>
    <property type="match status" value="1"/>
</dbReference>
<comment type="subunit">
    <text evidence="4 8">Dimer of large and small chains.</text>
</comment>
<reference evidence="10" key="1">
    <citation type="journal article" date="2021" name="PeerJ">
        <title>Extensive microbial diversity within the chicken gut microbiome revealed by metagenomics and culture.</title>
        <authorList>
            <person name="Gilroy R."/>
            <person name="Ravi A."/>
            <person name="Getino M."/>
            <person name="Pursley I."/>
            <person name="Horton D.L."/>
            <person name="Alikhan N.F."/>
            <person name="Baker D."/>
            <person name="Gharbi K."/>
            <person name="Hall N."/>
            <person name="Watson M."/>
            <person name="Adriaenssens E.M."/>
            <person name="Foster-Nyarko E."/>
            <person name="Jarju S."/>
            <person name="Secka A."/>
            <person name="Antonio M."/>
            <person name="Oren A."/>
            <person name="Chaudhuri R.R."/>
            <person name="La Ragione R."/>
            <person name="Hildebrand F."/>
            <person name="Pallen M.J."/>
        </authorList>
    </citation>
    <scope>NUCLEOTIDE SEQUENCE</scope>
    <source>
        <strain evidence="10">Gambia11-129</strain>
    </source>
</reference>
<dbReference type="InterPro" id="IPR045865">
    <property type="entry name" value="ACT-like_dom_sf"/>
</dbReference>
<dbReference type="InterPro" id="IPR002912">
    <property type="entry name" value="ACT_dom"/>
</dbReference>
<dbReference type="PANTHER" id="PTHR30239:SF0">
    <property type="entry name" value="ACETOLACTATE SYNTHASE SMALL SUBUNIT 1, CHLOROPLASTIC"/>
    <property type="match status" value="1"/>
</dbReference>
<dbReference type="GO" id="GO:0005829">
    <property type="term" value="C:cytosol"/>
    <property type="evidence" value="ECO:0007669"/>
    <property type="project" value="TreeGrafter"/>
</dbReference>
<evidence type="ECO:0000256" key="7">
    <source>
        <dbReference type="ARBA" id="ARBA00048670"/>
    </source>
</evidence>
<dbReference type="SUPFAM" id="SSF55021">
    <property type="entry name" value="ACT-like"/>
    <property type="match status" value="2"/>
</dbReference>
<dbReference type="Pfam" id="PF22629">
    <property type="entry name" value="ACT_AHAS_ss"/>
    <property type="match status" value="1"/>
</dbReference>
<comment type="pathway">
    <text evidence="2 8">Amino-acid biosynthesis; L-valine biosynthesis; L-valine from pyruvate: step 1/4.</text>
</comment>
<organism evidence="10 11">
    <name type="scientific">Candidatus Ornithospirochaeta avicola</name>
    <dbReference type="NCBI Taxonomy" id="2840896"/>
    <lineage>
        <taxon>Bacteria</taxon>
        <taxon>Pseudomonadati</taxon>
        <taxon>Spirochaetota</taxon>
        <taxon>Spirochaetia</taxon>
        <taxon>Spirochaetales</taxon>
        <taxon>Spirochaetaceae</taxon>
        <taxon>Spirochaetaceae incertae sedis</taxon>
        <taxon>Candidatus Ornithospirochaeta</taxon>
    </lineage>
</organism>
<reference evidence="10" key="2">
    <citation type="submission" date="2021-04" db="EMBL/GenBank/DDBJ databases">
        <authorList>
            <person name="Gilroy R."/>
        </authorList>
    </citation>
    <scope>NUCLEOTIDE SEQUENCE</scope>
    <source>
        <strain evidence="10">Gambia11-129</strain>
    </source>
</reference>
<evidence type="ECO:0000313" key="11">
    <source>
        <dbReference type="Proteomes" id="UP000823936"/>
    </source>
</evidence>
<dbReference type="Pfam" id="PF10369">
    <property type="entry name" value="ALS_ss_C"/>
    <property type="match status" value="1"/>
</dbReference>
<evidence type="ECO:0000256" key="2">
    <source>
        <dbReference type="ARBA" id="ARBA00005025"/>
    </source>
</evidence>
<evidence type="ECO:0000256" key="4">
    <source>
        <dbReference type="ARBA" id="ARBA00011744"/>
    </source>
</evidence>
<dbReference type="InterPro" id="IPR019455">
    <property type="entry name" value="Acetolactate_synth_ssu_C"/>
</dbReference>
<dbReference type="PANTHER" id="PTHR30239">
    <property type="entry name" value="ACETOLACTATE SYNTHASE SMALL SUBUNIT"/>
    <property type="match status" value="1"/>
</dbReference>
<dbReference type="EC" id="2.2.1.6" evidence="8"/>
<dbReference type="Proteomes" id="UP000823936">
    <property type="component" value="Unassembled WGS sequence"/>
</dbReference>
<keyword evidence="6 8" id="KW-0100">Branched-chain amino acid biosynthesis</keyword>
<dbReference type="GO" id="GO:0003984">
    <property type="term" value="F:acetolactate synthase activity"/>
    <property type="evidence" value="ECO:0007669"/>
    <property type="project" value="UniProtKB-UniRule"/>
</dbReference>
<comment type="caution">
    <text evidence="10">The sequence shown here is derived from an EMBL/GenBank/DDBJ whole genome shotgun (WGS) entry which is preliminary data.</text>
</comment>
<accession>A0A9D1PU45</accession>
<dbReference type="CDD" id="cd04878">
    <property type="entry name" value="ACT_AHAS"/>
    <property type="match status" value="1"/>
</dbReference>
<keyword evidence="8 10" id="KW-0808">Transferase</keyword>
<dbReference type="EMBL" id="DXHU01000023">
    <property type="protein sequence ID" value="HIV99362.1"/>
    <property type="molecule type" value="Genomic_DNA"/>
</dbReference>
<comment type="function">
    <text evidence="8">Catalyzes the conversion of 2 pyruvate molecules into acetolactate in the first common step of the biosynthetic pathway of the branched-amino acids such as leucine, isoleucine, and valine.</text>
</comment>
<dbReference type="AlphaFoldDB" id="A0A9D1PU45"/>
<dbReference type="GO" id="GO:0009099">
    <property type="term" value="P:L-valine biosynthetic process"/>
    <property type="evidence" value="ECO:0007669"/>
    <property type="project" value="UniProtKB-UniRule"/>
</dbReference>
<proteinExistence type="inferred from homology"/>
<evidence type="ECO:0000313" key="10">
    <source>
        <dbReference type="EMBL" id="HIV99362.1"/>
    </source>
</evidence>
<name>A0A9D1PU45_9SPIO</name>
<evidence type="ECO:0000256" key="8">
    <source>
        <dbReference type="RuleBase" id="RU368092"/>
    </source>
</evidence>
<dbReference type="Gene3D" id="3.30.70.260">
    <property type="match status" value="1"/>
</dbReference>
<dbReference type="GO" id="GO:1990610">
    <property type="term" value="F:acetolactate synthase regulator activity"/>
    <property type="evidence" value="ECO:0007669"/>
    <property type="project" value="UniProtKB-UniRule"/>
</dbReference>
<dbReference type="FunFam" id="3.30.70.1150:FF:000001">
    <property type="entry name" value="Acetolactate synthase small subunit"/>
    <property type="match status" value="1"/>
</dbReference>
<dbReference type="PROSITE" id="PS51671">
    <property type="entry name" value="ACT"/>
    <property type="match status" value="1"/>
</dbReference>
<protein>
    <recommendedName>
        <fullName evidence="8">Acetolactate synthase small subunit</fullName>
        <shortName evidence="8">AHAS</shortName>
        <shortName evidence="8">ALS</shortName>
        <ecNumber evidence="8">2.2.1.6</ecNumber>
    </recommendedName>
    <alternativeName>
        <fullName evidence="8">Acetohydroxy-acid synthase small subunit</fullName>
    </alternativeName>
</protein>
<dbReference type="InterPro" id="IPR027271">
    <property type="entry name" value="Acetolactate_synth/TF_NikR_C"/>
</dbReference>
<comment type="similarity">
    <text evidence="3 8">Belongs to the acetolactate synthase small subunit family.</text>
</comment>
<comment type="pathway">
    <text evidence="1 8">Amino-acid biosynthesis; L-isoleucine biosynthesis; L-isoleucine from 2-oxobutanoate: step 1/4.</text>
</comment>
<evidence type="ECO:0000256" key="5">
    <source>
        <dbReference type="ARBA" id="ARBA00022605"/>
    </source>
</evidence>
<feature type="domain" description="ACT" evidence="9">
    <location>
        <begin position="5"/>
        <end position="80"/>
    </location>
</feature>
<comment type="catalytic activity">
    <reaction evidence="7 8">
        <text>2 pyruvate + H(+) = (2S)-2-acetolactate + CO2</text>
        <dbReference type="Rhea" id="RHEA:25249"/>
        <dbReference type="ChEBI" id="CHEBI:15361"/>
        <dbReference type="ChEBI" id="CHEBI:15378"/>
        <dbReference type="ChEBI" id="CHEBI:16526"/>
        <dbReference type="ChEBI" id="CHEBI:58476"/>
        <dbReference type="EC" id="2.2.1.6"/>
    </reaction>
</comment>
<dbReference type="InterPro" id="IPR054480">
    <property type="entry name" value="AHAS_small-like_ACT"/>
</dbReference>
<dbReference type="NCBIfam" id="TIGR00119">
    <property type="entry name" value="acolac_sm"/>
    <property type="match status" value="1"/>
</dbReference>
<dbReference type="Gene3D" id="3.30.70.1150">
    <property type="entry name" value="ACT-like. Chain A, domain 2"/>
    <property type="match status" value="1"/>
</dbReference>
<dbReference type="InterPro" id="IPR039557">
    <property type="entry name" value="AHAS_ACT"/>
</dbReference>
<dbReference type="NCBIfam" id="NF008864">
    <property type="entry name" value="PRK11895.1"/>
    <property type="match status" value="1"/>
</dbReference>
<keyword evidence="5 8" id="KW-0028">Amino-acid biosynthesis</keyword>
<evidence type="ECO:0000256" key="1">
    <source>
        <dbReference type="ARBA" id="ARBA00004974"/>
    </source>
</evidence>
<dbReference type="InterPro" id="IPR004789">
    <property type="entry name" value="Acetalactate_synth_ssu"/>
</dbReference>
<evidence type="ECO:0000256" key="3">
    <source>
        <dbReference type="ARBA" id="ARBA00006341"/>
    </source>
</evidence>